<evidence type="ECO:0000256" key="2">
    <source>
        <dbReference type="SAM" id="Phobius"/>
    </source>
</evidence>
<evidence type="ECO:0000313" key="3">
    <source>
        <dbReference type="EMBL" id="ABJ05815.1"/>
    </source>
</evidence>
<gene>
    <name evidence="3" type="ordered locus">RPE_1867</name>
</gene>
<evidence type="ECO:0000256" key="1">
    <source>
        <dbReference type="SAM" id="MobiDB-lite"/>
    </source>
</evidence>
<reference evidence="3" key="1">
    <citation type="submission" date="2006-09" db="EMBL/GenBank/DDBJ databases">
        <title>Complete sequence of Rhodopseudomonas palustris BisA53.</title>
        <authorList>
            <consortium name="US DOE Joint Genome Institute"/>
            <person name="Copeland A."/>
            <person name="Lucas S."/>
            <person name="Lapidus A."/>
            <person name="Barry K."/>
            <person name="Detter J.C."/>
            <person name="Glavina del Rio T."/>
            <person name="Hammon N."/>
            <person name="Israni S."/>
            <person name="Dalin E."/>
            <person name="Tice H."/>
            <person name="Pitluck S."/>
            <person name="Chain P."/>
            <person name="Malfatti S."/>
            <person name="Shin M."/>
            <person name="Vergez L."/>
            <person name="Schmutz J."/>
            <person name="Larimer F."/>
            <person name="Land M."/>
            <person name="Hauser L."/>
            <person name="Pelletier D.A."/>
            <person name="Kyrpides N."/>
            <person name="Kim E."/>
            <person name="Harwood C.S."/>
            <person name="Oda Y."/>
            <person name="Richardson P."/>
        </authorList>
    </citation>
    <scope>NUCLEOTIDE SEQUENCE [LARGE SCALE GENOMIC DNA]</scope>
    <source>
        <strain evidence="3">BisA53</strain>
    </source>
</reference>
<feature type="compositionally biased region" description="Basic and acidic residues" evidence="1">
    <location>
        <begin position="210"/>
        <end position="236"/>
    </location>
</feature>
<keyword evidence="2" id="KW-0812">Transmembrane</keyword>
<keyword evidence="2" id="KW-0472">Membrane</keyword>
<dbReference type="STRING" id="316055.RPE_1867"/>
<feature type="transmembrane region" description="Helical" evidence="2">
    <location>
        <begin position="30"/>
        <end position="51"/>
    </location>
</feature>
<accession>Q07QG9</accession>
<feature type="compositionally biased region" description="Low complexity" evidence="1">
    <location>
        <begin position="241"/>
        <end position="253"/>
    </location>
</feature>
<dbReference type="KEGG" id="rpe:RPE_1867"/>
<dbReference type="EMBL" id="CP000463">
    <property type="protein sequence ID" value="ABJ05815.1"/>
    <property type="molecule type" value="Genomic_DNA"/>
</dbReference>
<protein>
    <recommendedName>
        <fullName evidence="4">DUF308 domain-containing protein</fullName>
    </recommendedName>
</protein>
<dbReference type="AlphaFoldDB" id="Q07QG9"/>
<dbReference type="OrthoDB" id="8456817at2"/>
<keyword evidence="2" id="KW-1133">Transmembrane helix</keyword>
<dbReference type="HOGENOM" id="CLU_952750_0_0_5"/>
<name>Q07QG9_RHOP5</name>
<proteinExistence type="predicted"/>
<dbReference type="eggNOG" id="ENOG503322S">
    <property type="taxonomic scope" value="Bacteria"/>
</dbReference>
<sequence length="316" mass="33033">MTMLMVAGIGLILIGLGAIGYGIPVKEFGFGNTLILSGAIAACTGVIVLALHAAVRELKSIAPAGREPASAPLPLAVLKRPAPPSDEARPDNSAGDEALFTRDRPAPRAPAEPEVVGPESAMPPWQQDAARERARQRAAAPAAEGASAPVEPPSARPEGMSETAAPEPSGRGRRSLLFSSSRRERERAALGGGAAGPDADVGAGQQAGSEPRRNAFDEAWPEPDRLRGEPSRRLHSSDLGAPARPESATSAAEATEKFEPEVAPASEDEVTLLKSGEVDGMAYSLYSDGSIEARMPEGMMRFASIDELRAYLDQRS</sequence>
<organism evidence="3">
    <name type="scientific">Rhodopseudomonas palustris (strain BisA53)</name>
    <dbReference type="NCBI Taxonomy" id="316055"/>
    <lineage>
        <taxon>Bacteria</taxon>
        <taxon>Pseudomonadati</taxon>
        <taxon>Pseudomonadota</taxon>
        <taxon>Alphaproteobacteria</taxon>
        <taxon>Hyphomicrobiales</taxon>
        <taxon>Nitrobacteraceae</taxon>
        <taxon>Rhodopseudomonas</taxon>
    </lineage>
</organism>
<evidence type="ECO:0008006" key="4">
    <source>
        <dbReference type="Google" id="ProtNLM"/>
    </source>
</evidence>
<feature type="region of interest" description="Disordered" evidence="1">
    <location>
        <begin position="73"/>
        <end position="269"/>
    </location>
</feature>
<feature type="compositionally biased region" description="Low complexity" evidence="1">
    <location>
        <begin position="196"/>
        <end position="209"/>
    </location>
</feature>
<feature type="compositionally biased region" description="Low complexity" evidence="1">
    <location>
        <begin position="137"/>
        <end position="149"/>
    </location>
</feature>